<sequence>MVWNEGDKMKKKFSQDSVIVEEVIEDMNSNLDKFVENLKHSQVTLEMPSGMEDLPTWMEDSDDTISDIEGEESDLQRFFEYDDASISGLSSNFPTSVLDDDVSINVMKGDWILDLYHNVDDYDEDHIQDLFYELDLAYKDVVEHVTDPLVYEDVGDKDVCFVFYML</sequence>
<organism evidence="1">
    <name type="scientific">Tanacetum cinerariifolium</name>
    <name type="common">Dalmatian daisy</name>
    <name type="synonym">Chrysanthemum cinerariifolium</name>
    <dbReference type="NCBI Taxonomy" id="118510"/>
    <lineage>
        <taxon>Eukaryota</taxon>
        <taxon>Viridiplantae</taxon>
        <taxon>Streptophyta</taxon>
        <taxon>Embryophyta</taxon>
        <taxon>Tracheophyta</taxon>
        <taxon>Spermatophyta</taxon>
        <taxon>Magnoliopsida</taxon>
        <taxon>eudicotyledons</taxon>
        <taxon>Gunneridae</taxon>
        <taxon>Pentapetalae</taxon>
        <taxon>asterids</taxon>
        <taxon>campanulids</taxon>
        <taxon>Asterales</taxon>
        <taxon>Asteraceae</taxon>
        <taxon>Asteroideae</taxon>
        <taxon>Anthemideae</taxon>
        <taxon>Anthemidinae</taxon>
        <taxon>Tanacetum</taxon>
    </lineage>
</organism>
<proteinExistence type="predicted"/>
<accession>A0A6L2J8P4</accession>
<comment type="caution">
    <text evidence="1">The sequence shown here is derived from an EMBL/GenBank/DDBJ whole genome shotgun (WGS) entry which is preliminary data.</text>
</comment>
<dbReference type="EMBL" id="BKCJ010000456">
    <property type="protein sequence ID" value="GEU33368.1"/>
    <property type="molecule type" value="Genomic_DNA"/>
</dbReference>
<reference evidence="1" key="1">
    <citation type="journal article" date="2019" name="Sci. Rep.">
        <title>Draft genome of Tanacetum cinerariifolium, the natural source of mosquito coil.</title>
        <authorList>
            <person name="Yamashiro T."/>
            <person name="Shiraishi A."/>
            <person name="Satake H."/>
            <person name="Nakayama K."/>
        </authorList>
    </citation>
    <scope>NUCLEOTIDE SEQUENCE</scope>
</reference>
<name>A0A6L2J8P4_TANCI</name>
<evidence type="ECO:0000313" key="1">
    <source>
        <dbReference type="EMBL" id="GEU33368.1"/>
    </source>
</evidence>
<protein>
    <submittedName>
        <fullName evidence="1">Uncharacterized protein</fullName>
    </submittedName>
</protein>
<gene>
    <name evidence="1" type="ORF">Tci_005346</name>
</gene>
<dbReference type="AlphaFoldDB" id="A0A6L2J8P4"/>